<feature type="compositionally biased region" description="Low complexity" evidence="6">
    <location>
        <begin position="24"/>
        <end position="67"/>
    </location>
</feature>
<dbReference type="OrthoDB" id="10249572at2759"/>
<evidence type="ECO:0000313" key="8">
    <source>
        <dbReference type="EMBL" id="KZS18820.1"/>
    </source>
</evidence>
<dbReference type="PANTHER" id="PTHR10841">
    <property type="entry name" value="SYNAPSIN"/>
    <property type="match status" value="1"/>
</dbReference>
<dbReference type="GO" id="GO:0007269">
    <property type="term" value="P:neurotransmitter secretion"/>
    <property type="evidence" value="ECO:0007669"/>
    <property type="project" value="InterPro"/>
</dbReference>
<evidence type="ECO:0000259" key="7">
    <source>
        <dbReference type="PROSITE" id="PS50975"/>
    </source>
</evidence>
<dbReference type="InterPro" id="IPR020898">
    <property type="entry name" value="Synapsin_ATP-bd_dom"/>
</dbReference>
<keyword evidence="5" id="KW-0067">ATP-binding</keyword>
<feature type="compositionally biased region" description="Polar residues" evidence="6">
    <location>
        <begin position="486"/>
        <end position="496"/>
    </location>
</feature>
<feature type="compositionally biased region" description="Low complexity" evidence="6">
    <location>
        <begin position="475"/>
        <end position="484"/>
    </location>
</feature>
<dbReference type="Pfam" id="PF02078">
    <property type="entry name" value="Synapsin"/>
    <property type="match status" value="1"/>
</dbReference>
<dbReference type="Gene3D" id="3.30.1490.20">
    <property type="entry name" value="ATP-grasp fold, A domain"/>
    <property type="match status" value="1"/>
</dbReference>
<keyword evidence="9" id="KW-1185">Reference proteome</keyword>
<name>A0A162PG30_9CRUS</name>
<organism evidence="8 9">
    <name type="scientific">Daphnia magna</name>
    <dbReference type="NCBI Taxonomy" id="35525"/>
    <lineage>
        <taxon>Eukaryota</taxon>
        <taxon>Metazoa</taxon>
        <taxon>Ecdysozoa</taxon>
        <taxon>Arthropoda</taxon>
        <taxon>Crustacea</taxon>
        <taxon>Branchiopoda</taxon>
        <taxon>Diplostraca</taxon>
        <taxon>Cladocera</taxon>
        <taxon>Anomopoda</taxon>
        <taxon>Daphniidae</taxon>
        <taxon>Daphnia</taxon>
    </lineage>
</organism>
<protein>
    <submittedName>
        <fullName evidence="8">Synapsin</fullName>
    </submittedName>
</protein>
<dbReference type="GO" id="GO:0030672">
    <property type="term" value="C:synaptic vesicle membrane"/>
    <property type="evidence" value="ECO:0007669"/>
    <property type="project" value="TreeGrafter"/>
</dbReference>
<dbReference type="InterPro" id="IPR020897">
    <property type="entry name" value="Synapsin_pre-ATP-grasp_dom"/>
</dbReference>
<dbReference type="PROSITE" id="PS50975">
    <property type="entry name" value="ATP_GRASP"/>
    <property type="match status" value="1"/>
</dbReference>
<reference evidence="8 9" key="1">
    <citation type="submission" date="2016-03" db="EMBL/GenBank/DDBJ databases">
        <title>EvidentialGene: Evidence-directed Construction of Genes on Genomes.</title>
        <authorList>
            <person name="Gilbert D.G."/>
            <person name="Choi J.-H."/>
            <person name="Mockaitis K."/>
            <person name="Colbourne J."/>
            <person name="Pfrender M."/>
        </authorList>
    </citation>
    <scope>NUCLEOTIDE SEQUENCE [LARGE SCALE GENOMIC DNA]</scope>
    <source>
        <strain evidence="8 9">Xinb3</strain>
        <tissue evidence="8">Complete organism</tissue>
    </source>
</reference>
<dbReference type="GO" id="GO:0046872">
    <property type="term" value="F:metal ion binding"/>
    <property type="evidence" value="ECO:0007669"/>
    <property type="project" value="InterPro"/>
</dbReference>
<dbReference type="InterPro" id="IPR001359">
    <property type="entry name" value="Synapsin"/>
</dbReference>
<keyword evidence="3" id="KW-0770">Synapse</keyword>
<evidence type="ECO:0000256" key="1">
    <source>
        <dbReference type="ARBA" id="ARBA00008243"/>
    </source>
</evidence>
<evidence type="ECO:0000256" key="5">
    <source>
        <dbReference type="PROSITE-ProRule" id="PRU00409"/>
    </source>
</evidence>
<dbReference type="AlphaFoldDB" id="A0A162PG30"/>
<dbReference type="Proteomes" id="UP000076858">
    <property type="component" value="Unassembled WGS sequence"/>
</dbReference>
<proteinExistence type="inferred from homology"/>
<dbReference type="SUPFAM" id="SSF52440">
    <property type="entry name" value="PreATP-grasp domain"/>
    <property type="match status" value="1"/>
</dbReference>
<sequence>MTMPMEIPNSCRSHHHRQLQLNSAAQPVPQPQQQQVGQAAAAAPQQPDLSLPLRSSSRTTSAPTSPAKSRESLLQRVSSLTSNVVGNVSRVASSQIQQQQQQTVETGKLSYNKDHCFTLLVIDDQNTDWSKYFRGRRIHGDWDVRVEQAEFRELSITASTDSGATVSMAVYRSGTKVVRAFRPDFVLIRQNMRDASEDYKSIVLGLKFGGVPSINSLEAVYHFQDKPWVFGHLLDLQRRFGRDQFPLIDQTFYPNHREMMSAPRLPAVLKIGHAHGGLGKLKVETPLDFQDAASVVAVSNSYCTVEPYVDSKFDIHIQKIGNYYKAFMRKSISGNWKTNLGSAMLEQTPMTEKYRGWIEAVAAQFGGLDLCALEVLVARDGREIIMELNDCALPLLGDSQEEDRRLISELVLHRMNTQCRPPGMPPGPLAGPAPSTMSNAQSRHSITSGSRPESPMEMERSSSAIPPSLAGDDSVPGVAGGAPALASQQSTPLQHQTSRDVLGGGNPFLTRRGTEDGTQSVSAGSLARSFFTRSSSQQAQEGSVGGPDDGEDTMKNLRKTFAGIFGDM</sequence>
<feature type="region of interest" description="Disordered" evidence="6">
    <location>
        <begin position="1"/>
        <end position="73"/>
    </location>
</feature>
<evidence type="ECO:0000256" key="3">
    <source>
        <dbReference type="ARBA" id="ARBA00023018"/>
    </source>
</evidence>
<feature type="compositionally biased region" description="Polar residues" evidence="6">
    <location>
        <begin position="435"/>
        <end position="449"/>
    </location>
</feature>
<dbReference type="EMBL" id="LRGB01000512">
    <property type="protein sequence ID" value="KZS18820.1"/>
    <property type="molecule type" value="Genomic_DNA"/>
</dbReference>
<evidence type="ECO:0000256" key="6">
    <source>
        <dbReference type="SAM" id="MobiDB-lite"/>
    </source>
</evidence>
<dbReference type="FunFam" id="3.30.1490.20:FF:000008">
    <property type="entry name" value="Synapsin I"/>
    <property type="match status" value="1"/>
</dbReference>
<evidence type="ECO:0000256" key="2">
    <source>
        <dbReference type="ARBA" id="ARBA00022553"/>
    </source>
</evidence>
<feature type="compositionally biased region" description="Polar residues" evidence="6">
    <location>
        <begin position="531"/>
        <end position="541"/>
    </location>
</feature>
<keyword evidence="5" id="KW-0547">Nucleotide-binding</keyword>
<dbReference type="PANTHER" id="PTHR10841:SF17">
    <property type="entry name" value="SYNAPSIN"/>
    <property type="match status" value="1"/>
</dbReference>
<dbReference type="GO" id="GO:0005524">
    <property type="term" value="F:ATP binding"/>
    <property type="evidence" value="ECO:0007669"/>
    <property type="project" value="UniProtKB-UniRule"/>
</dbReference>
<evidence type="ECO:0000313" key="9">
    <source>
        <dbReference type="Proteomes" id="UP000076858"/>
    </source>
</evidence>
<feature type="compositionally biased region" description="Pro residues" evidence="6">
    <location>
        <begin position="422"/>
        <end position="431"/>
    </location>
</feature>
<feature type="region of interest" description="Disordered" evidence="6">
    <location>
        <begin position="417"/>
        <end position="554"/>
    </location>
</feature>
<gene>
    <name evidence="8" type="ORF">APZ42_015385</name>
</gene>
<dbReference type="Gene3D" id="3.40.50.20">
    <property type="match status" value="1"/>
</dbReference>
<feature type="domain" description="ATP-grasp" evidence="7">
    <location>
        <begin position="237"/>
        <end position="416"/>
    </location>
</feature>
<comment type="subcellular location">
    <subcellularLocation>
        <location evidence="4">Synapse</location>
    </subcellularLocation>
</comment>
<dbReference type="STRING" id="35525.A0A162PG30"/>
<dbReference type="InterPro" id="IPR013815">
    <property type="entry name" value="ATP_grasp_subdomain_1"/>
</dbReference>
<evidence type="ECO:0000256" key="4">
    <source>
        <dbReference type="ARBA" id="ARBA00034103"/>
    </source>
</evidence>
<accession>A0A162PG30</accession>
<dbReference type="FunFam" id="3.30.470.20:FF:000059">
    <property type="entry name" value="Synapsin-3"/>
    <property type="match status" value="1"/>
</dbReference>
<dbReference type="FunFam" id="3.40.50.20:FF:000008">
    <property type="entry name" value="Synapsin III"/>
    <property type="match status" value="1"/>
</dbReference>
<dbReference type="Gene3D" id="3.30.470.20">
    <property type="entry name" value="ATP-grasp fold, B domain"/>
    <property type="match status" value="1"/>
</dbReference>
<dbReference type="PRINTS" id="PR01368">
    <property type="entry name" value="SYNAPSIN"/>
</dbReference>
<dbReference type="SUPFAM" id="SSF56059">
    <property type="entry name" value="Glutathione synthetase ATP-binding domain-like"/>
    <property type="match status" value="1"/>
</dbReference>
<comment type="caution">
    <text evidence="8">The sequence shown here is derived from an EMBL/GenBank/DDBJ whole genome shotgun (WGS) entry which is preliminary data.</text>
</comment>
<keyword evidence="2" id="KW-0597">Phosphoprotein</keyword>
<comment type="similarity">
    <text evidence="1">Belongs to the synapsin family.</text>
</comment>
<dbReference type="InterPro" id="IPR016185">
    <property type="entry name" value="PreATP-grasp_dom_sf"/>
</dbReference>
<dbReference type="Pfam" id="PF02750">
    <property type="entry name" value="Synapsin_C"/>
    <property type="match status" value="1"/>
</dbReference>
<dbReference type="InterPro" id="IPR011761">
    <property type="entry name" value="ATP-grasp"/>
</dbReference>